<dbReference type="AlphaFoldDB" id="A0A9P7S2Y4"/>
<organism evidence="2 3">
    <name type="scientific">Marasmius oreades</name>
    <name type="common">fairy-ring Marasmius</name>
    <dbReference type="NCBI Taxonomy" id="181124"/>
    <lineage>
        <taxon>Eukaryota</taxon>
        <taxon>Fungi</taxon>
        <taxon>Dikarya</taxon>
        <taxon>Basidiomycota</taxon>
        <taxon>Agaricomycotina</taxon>
        <taxon>Agaricomycetes</taxon>
        <taxon>Agaricomycetidae</taxon>
        <taxon>Agaricales</taxon>
        <taxon>Marasmiineae</taxon>
        <taxon>Marasmiaceae</taxon>
        <taxon>Marasmius</taxon>
    </lineage>
</organism>
<feature type="domain" description="BTB" evidence="1">
    <location>
        <begin position="18"/>
        <end position="48"/>
    </location>
</feature>
<dbReference type="KEGG" id="more:E1B28_007747"/>
<reference evidence="2" key="1">
    <citation type="journal article" date="2021" name="Genome Biol. Evol.">
        <title>The assembled and annotated genome of the fairy-ring fungus Marasmius oreades.</title>
        <authorList>
            <person name="Hiltunen M."/>
            <person name="Ament-Velasquez S.L."/>
            <person name="Johannesson H."/>
        </authorList>
    </citation>
    <scope>NUCLEOTIDE SEQUENCE</scope>
    <source>
        <strain evidence="2">03SP1</strain>
    </source>
</reference>
<dbReference type="Proteomes" id="UP001049176">
    <property type="component" value="Chromosome 4"/>
</dbReference>
<dbReference type="RefSeq" id="XP_043010605.1">
    <property type="nucleotide sequence ID" value="XM_043152519.1"/>
</dbReference>
<dbReference type="OrthoDB" id="6359816at2759"/>
<dbReference type="InterPro" id="IPR011333">
    <property type="entry name" value="SKP1/BTB/POZ_sf"/>
</dbReference>
<keyword evidence="3" id="KW-1185">Reference proteome</keyword>
<proteinExistence type="predicted"/>
<protein>
    <recommendedName>
        <fullName evidence="1">BTB domain-containing protein</fullName>
    </recommendedName>
</protein>
<evidence type="ECO:0000313" key="2">
    <source>
        <dbReference type="EMBL" id="KAG7094135.1"/>
    </source>
</evidence>
<gene>
    <name evidence="2" type="ORF">E1B28_007747</name>
</gene>
<dbReference type="GeneID" id="66076823"/>
<dbReference type="Gene3D" id="3.30.710.10">
    <property type="entry name" value="Potassium Channel Kv1.1, Chain A"/>
    <property type="match status" value="1"/>
</dbReference>
<comment type="caution">
    <text evidence="2">The sequence shown here is derived from an EMBL/GenBank/DDBJ whole genome shotgun (WGS) entry which is preliminary data.</text>
</comment>
<dbReference type="InterPro" id="IPR000210">
    <property type="entry name" value="BTB/POZ_dom"/>
</dbReference>
<sequence length="290" mass="32940">MEVDPPPLVSPLFNDAKADVILRTVGVDFRMYKSLLSLASPFFDGMFTLPQPTSKSSRAVEKLLMFCHPAHSPVLETLDEVRLVIEPAVKYDMAGVVQRIVMQFAKFIDQAPLRAYCIAWQFKLRDQVQQAAEHLLKQPLLPRRFVKELDLIPATALHRLHEYHYSCGKAARAVATAFGWIDVSSYIRFEAGPVCYSCSNGGETVTGYDNQSISARSWWVEYMRETAVLLQERPCGATVKDPELLNKTFRRAVQCRDCKDRVLMEMQEFTGDFASEVERTTAMITLDIDF</sequence>
<accession>A0A9P7S2Y4</accession>
<dbReference type="Pfam" id="PF00651">
    <property type="entry name" value="BTB"/>
    <property type="match status" value="1"/>
</dbReference>
<dbReference type="PROSITE" id="PS50097">
    <property type="entry name" value="BTB"/>
    <property type="match status" value="1"/>
</dbReference>
<dbReference type="EMBL" id="CM032184">
    <property type="protein sequence ID" value="KAG7094135.1"/>
    <property type="molecule type" value="Genomic_DNA"/>
</dbReference>
<evidence type="ECO:0000313" key="3">
    <source>
        <dbReference type="Proteomes" id="UP001049176"/>
    </source>
</evidence>
<dbReference type="SUPFAM" id="SSF54695">
    <property type="entry name" value="POZ domain"/>
    <property type="match status" value="1"/>
</dbReference>
<name>A0A9P7S2Y4_9AGAR</name>
<evidence type="ECO:0000259" key="1">
    <source>
        <dbReference type="PROSITE" id="PS50097"/>
    </source>
</evidence>